<dbReference type="CDD" id="cd00885">
    <property type="entry name" value="cinA"/>
    <property type="match status" value="1"/>
</dbReference>
<dbReference type="InterPro" id="IPR036653">
    <property type="entry name" value="CinA-like_C"/>
</dbReference>
<gene>
    <name evidence="1" type="primary">cinA</name>
    <name evidence="3" type="ORF">A6M21_10645</name>
</gene>
<dbReference type="InterPro" id="IPR050101">
    <property type="entry name" value="CinA"/>
</dbReference>
<proteinExistence type="inferred from homology"/>
<dbReference type="PIRSF" id="PIRSF006728">
    <property type="entry name" value="CinA"/>
    <property type="match status" value="1"/>
</dbReference>
<dbReference type="AlphaFoldDB" id="A0A1B7LEE6"/>
<dbReference type="Gene3D" id="3.30.70.2860">
    <property type="match status" value="1"/>
</dbReference>
<dbReference type="Gene3D" id="3.90.950.20">
    <property type="entry name" value="CinA-like"/>
    <property type="match status" value="1"/>
</dbReference>
<protein>
    <recommendedName>
        <fullName evidence="1">Putative competence-damage inducible protein</fullName>
    </recommendedName>
</protein>
<dbReference type="Pfam" id="PF02464">
    <property type="entry name" value="CinA"/>
    <property type="match status" value="1"/>
</dbReference>
<accession>A0A1B7LEE6</accession>
<dbReference type="PANTHER" id="PTHR13939:SF0">
    <property type="entry name" value="NMN AMIDOHYDROLASE-LIKE PROTEIN YFAY"/>
    <property type="match status" value="1"/>
</dbReference>
<evidence type="ECO:0000313" key="4">
    <source>
        <dbReference type="Proteomes" id="UP000078532"/>
    </source>
</evidence>
<name>A0A1B7LEE6_9FIRM</name>
<organism evidence="3 4">
    <name type="scientific">Desulfotomaculum copahuensis</name>
    <dbReference type="NCBI Taxonomy" id="1838280"/>
    <lineage>
        <taxon>Bacteria</taxon>
        <taxon>Bacillati</taxon>
        <taxon>Bacillota</taxon>
        <taxon>Clostridia</taxon>
        <taxon>Eubacteriales</taxon>
        <taxon>Desulfotomaculaceae</taxon>
        <taxon>Desulfotomaculum</taxon>
    </lineage>
</organism>
<dbReference type="NCBIfam" id="TIGR00200">
    <property type="entry name" value="cinA_nterm"/>
    <property type="match status" value="1"/>
</dbReference>
<dbReference type="Pfam" id="PF18146">
    <property type="entry name" value="CinA_KH"/>
    <property type="match status" value="1"/>
</dbReference>
<dbReference type="EMBL" id="LYVF01000163">
    <property type="protein sequence ID" value="OAT81659.1"/>
    <property type="molecule type" value="Genomic_DNA"/>
</dbReference>
<dbReference type="InterPro" id="IPR008136">
    <property type="entry name" value="CinA_C"/>
</dbReference>
<reference evidence="3 4" key="1">
    <citation type="submission" date="2016-04" db="EMBL/GenBank/DDBJ databases">
        <authorList>
            <person name="Evans L.H."/>
            <person name="Alamgir A."/>
            <person name="Owens N."/>
            <person name="Weber N.D."/>
            <person name="Virtaneva K."/>
            <person name="Barbian K."/>
            <person name="Babar A."/>
            <person name="Rosenke K."/>
        </authorList>
    </citation>
    <scope>NUCLEOTIDE SEQUENCE [LARGE SCALE GENOMIC DNA]</scope>
    <source>
        <strain evidence="3 4">LMa1</strain>
    </source>
</reference>
<dbReference type="NCBIfam" id="TIGR00177">
    <property type="entry name" value="molyb_syn"/>
    <property type="match status" value="1"/>
</dbReference>
<dbReference type="PANTHER" id="PTHR13939">
    <property type="entry name" value="NICOTINAMIDE-NUCLEOTIDE AMIDOHYDROLASE PNCC"/>
    <property type="match status" value="1"/>
</dbReference>
<evidence type="ECO:0000256" key="1">
    <source>
        <dbReference type="HAMAP-Rule" id="MF_00226"/>
    </source>
</evidence>
<sequence length="418" mass="44653">MIAEVIFTGTELLLGQILNTNAQYLQQTLAALGLDLYYQVTVGDNQERCARAIRQAAGRADLIIIGGGLGPTEDDISREALGEALEIPLVRDPVALSVVERFFVSRGIPMSANNLKQALVPLNGVVLDNPVGTAPGVALEHKNKLYFLLPGPPAEFARMLDGQVVPYLRRRLADHSAIICSRVLKLCGIGESTLDDSLSDLLKSANPTLAPCAKEGEIHLRLTAKAPNEAVARQMIADLEATLRLRLERYIFGAGEDTLPGVVGRLLDRNGWRVALVEEFTGGLLAHMLSTDPVAREALSGGMVLTGQALKNNLTGLPLNIFPPAGIAGKEAAGQMATAVRRIFTGSDIGIAVLENKKPSAQPGDQSLVHIATDFAGTCREKELLLRGSRSRAARRAAEAALILLWRSCKNAAARDGI</sequence>
<feature type="domain" description="MoaB/Mog" evidence="2">
    <location>
        <begin position="4"/>
        <end position="171"/>
    </location>
</feature>
<dbReference type="InterPro" id="IPR036425">
    <property type="entry name" value="MoaB/Mog-like_dom_sf"/>
</dbReference>
<evidence type="ECO:0000259" key="2">
    <source>
        <dbReference type="SMART" id="SM00852"/>
    </source>
</evidence>
<dbReference type="Gene3D" id="3.40.980.10">
    <property type="entry name" value="MoaB/Mog-like domain"/>
    <property type="match status" value="1"/>
</dbReference>
<dbReference type="SUPFAM" id="SSF53218">
    <property type="entry name" value="Molybdenum cofactor biosynthesis proteins"/>
    <property type="match status" value="1"/>
</dbReference>
<dbReference type="Pfam" id="PF00994">
    <property type="entry name" value="MoCF_biosynth"/>
    <property type="match status" value="1"/>
</dbReference>
<comment type="similarity">
    <text evidence="1">Belongs to the CinA family.</text>
</comment>
<keyword evidence="4" id="KW-1185">Reference proteome</keyword>
<evidence type="ECO:0000313" key="3">
    <source>
        <dbReference type="EMBL" id="OAT81659.1"/>
    </source>
</evidence>
<dbReference type="InterPro" id="IPR041424">
    <property type="entry name" value="CinA_KH"/>
</dbReference>
<dbReference type="InterPro" id="IPR008135">
    <property type="entry name" value="Competence-induced_CinA"/>
</dbReference>
<dbReference type="InterPro" id="IPR001453">
    <property type="entry name" value="MoaB/Mog_dom"/>
</dbReference>
<comment type="caution">
    <text evidence="3">The sequence shown here is derived from an EMBL/GenBank/DDBJ whole genome shotgun (WGS) entry which is preliminary data.</text>
</comment>
<dbReference type="STRING" id="1838280.A6M21_10645"/>
<dbReference type="HAMAP" id="MF_00226_B">
    <property type="entry name" value="CinA_B"/>
    <property type="match status" value="1"/>
</dbReference>
<dbReference type="SMART" id="SM00852">
    <property type="entry name" value="MoCF_biosynth"/>
    <property type="match status" value="1"/>
</dbReference>
<dbReference type="Proteomes" id="UP000078532">
    <property type="component" value="Unassembled WGS sequence"/>
</dbReference>
<dbReference type="SUPFAM" id="SSF142433">
    <property type="entry name" value="CinA-like"/>
    <property type="match status" value="1"/>
</dbReference>